<feature type="transmembrane region" description="Helical" evidence="2">
    <location>
        <begin position="52"/>
        <end position="73"/>
    </location>
</feature>
<comment type="similarity">
    <text evidence="1">Belongs to the DedA family.</text>
</comment>
<keyword evidence="2" id="KW-1133">Transmembrane helix</keyword>
<evidence type="ECO:0000313" key="5">
    <source>
        <dbReference type="Proteomes" id="UP000535838"/>
    </source>
</evidence>
<feature type="transmembrane region" description="Helical" evidence="2">
    <location>
        <begin position="7"/>
        <end position="32"/>
    </location>
</feature>
<dbReference type="Pfam" id="PF09335">
    <property type="entry name" value="VTT_dom"/>
    <property type="match status" value="1"/>
</dbReference>
<evidence type="ECO:0000256" key="2">
    <source>
        <dbReference type="SAM" id="Phobius"/>
    </source>
</evidence>
<evidence type="ECO:0000256" key="1">
    <source>
        <dbReference type="ARBA" id="ARBA00010792"/>
    </source>
</evidence>
<dbReference type="EMBL" id="JACJVQ010000017">
    <property type="protein sequence ID" value="MBB6636435.1"/>
    <property type="molecule type" value="Genomic_DNA"/>
</dbReference>
<keyword evidence="2" id="KW-0812">Transmembrane</keyword>
<comment type="caution">
    <text evidence="4">The sequence shown here is derived from an EMBL/GenBank/DDBJ whole genome shotgun (WGS) entry which is preliminary data.</text>
</comment>
<keyword evidence="2" id="KW-0472">Membrane</keyword>
<accession>A0A841T1I9</accession>
<keyword evidence="5" id="KW-1185">Reference proteome</keyword>
<dbReference type="PANTHER" id="PTHR42709:SF9">
    <property type="entry name" value="ALKALINE PHOSPHATASE LIKE PROTEIN"/>
    <property type="match status" value="1"/>
</dbReference>
<dbReference type="InterPro" id="IPR051311">
    <property type="entry name" value="DedA_domain"/>
</dbReference>
<dbReference type="PANTHER" id="PTHR42709">
    <property type="entry name" value="ALKALINE PHOSPHATASE LIKE PROTEIN"/>
    <property type="match status" value="1"/>
</dbReference>
<dbReference type="GO" id="GO:0005886">
    <property type="term" value="C:plasma membrane"/>
    <property type="evidence" value="ECO:0007669"/>
    <property type="project" value="TreeGrafter"/>
</dbReference>
<feature type="domain" description="VTT" evidence="3">
    <location>
        <begin position="32"/>
        <end position="157"/>
    </location>
</feature>
<evidence type="ECO:0000259" key="3">
    <source>
        <dbReference type="Pfam" id="PF09335"/>
    </source>
</evidence>
<proteinExistence type="inferred from homology"/>
<dbReference type="RefSeq" id="WP_185121638.1">
    <property type="nucleotide sequence ID" value="NZ_JACJVQ010000017.1"/>
</dbReference>
<dbReference type="InterPro" id="IPR032816">
    <property type="entry name" value="VTT_dom"/>
</dbReference>
<gene>
    <name evidence="4" type="ORF">H7B67_20125</name>
</gene>
<organism evidence="4 5">
    <name type="scientific">Cohnella thailandensis</name>
    <dbReference type="NCBI Taxonomy" id="557557"/>
    <lineage>
        <taxon>Bacteria</taxon>
        <taxon>Bacillati</taxon>
        <taxon>Bacillota</taxon>
        <taxon>Bacilli</taxon>
        <taxon>Bacillales</taxon>
        <taxon>Paenibacillaceae</taxon>
        <taxon>Cohnella</taxon>
    </lineage>
</organism>
<dbReference type="Proteomes" id="UP000535838">
    <property type="component" value="Unassembled WGS sequence"/>
</dbReference>
<feature type="transmembrane region" description="Helical" evidence="2">
    <location>
        <begin position="174"/>
        <end position="191"/>
    </location>
</feature>
<dbReference type="AlphaFoldDB" id="A0A841T1I9"/>
<sequence>MSITDPLLSLVFEYSYAGLFLAMSLGIVGVPFPDELLLTASGYMISQGSMNLFLTMSAAICGSVTGMSISYWVGRKVGKRLFGGFIGRLLRADRLERLITRLENWGEPLLLVGFFVPGVRHATALLYGASRRPYGTFLLYTSIGALLWTSVFLLVGTLLGEHWREITGTVNQDAAIAAAAFLLIGLAWLAWKRKMPSRKW</sequence>
<name>A0A841T1I9_9BACL</name>
<reference evidence="4 5" key="1">
    <citation type="submission" date="2020-08" db="EMBL/GenBank/DDBJ databases">
        <title>Cohnella phylogeny.</title>
        <authorList>
            <person name="Dunlap C."/>
        </authorList>
    </citation>
    <scope>NUCLEOTIDE SEQUENCE [LARGE SCALE GENOMIC DNA]</scope>
    <source>
        <strain evidence="4 5">DSM 25241</strain>
    </source>
</reference>
<feature type="transmembrane region" description="Helical" evidence="2">
    <location>
        <begin position="137"/>
        <end position="159"/>
    </location>
</feature>
<evidence type="ECO:0000313" key="4">
    <source>
        <dbReference type="EMBL" id="MBB6636435.1"/>
    </source>
</evidence>
<protein>
    <submittedName>
        <fullName evidence="4">DedA family protein</fullName>
    </submittedName>
</protein>